<reference evidence="1" key="1">
    <citation type="journal article" date="2020" name="Stud. Mycol.">
        <title>101 Dothideomycetes genomes: a test case for predicting lifestyles and emergence of pathogens.</title>
        <authorList>
            <person name="Haridas S."/>
            <person name="Albert R."/>
            <person name="Binder M."/>
            <person name="Bloem J."/>
            <person name="Labutti K."/>
            <person name="Salamov A."/>
            <person name="Andreopoulos B."/>
            <person name="Baker S."/>
            <person name="Barry K."/>
            <person name="Bills G."/>
            <person name="Bluhm B."/>
            <person name="Cannon C."/>
            <person name="Castanera R."/>
            <person name="Culley D."/>
            <person name="Daum C."/>
            <person name="Ezra D."/>
            <person name="Gonzalez J."/>
            <person name="Henrissat B."/>
            <person name="Kuo A."/>
            <person name="Liang C."/>
            <person name="Lipzen A."/>
            <person name="Lutzoni F."/>
            <person name="Magnuson J."/>
            <person name="Mondo S."/>
            <person name="Nolan M."/>
            <person name="Ohm R."/>
            <person name="Pangilinan J."/>
            <person name="Park H.-J."/>
            <person name="Ramirez L."/>
            <person name="Alfaro M."/>
            <person name="Sun H."/>
            <person name="Tritt A."/>
            <person name="Yoshinaga Y."/>
            <person name="Zwiers L.-H."/>
            <person name="Turgeon B."/>
            <person name="Goodwin S."/>
            <person name="Spatafora J."/>
            <person name="Crous P."/>
            <person name="Grigoriev I."/>
        </authorList>
    </citation>
    <scope>NUCLEOTIDE SEQUENCE</scope>
    <source>
        <strain evidence="1">CBS 116435</strain>
    </source>
</reference>
<comment type="caution">
    <text evidence="1">The sequence shown here is derived from an EMBL/GenBank/DDBJ whole genome shotgun (WGS) entry which is preliminary data.</text>
</comment>
<accession>A0A9P4QB95</accession>
<name>A0A9P4QB95_9PEZI</name>
<protein>
    <submittedName>
        <fullName evidence="1">Uncharacterized protein</fullName>
    </submittedName>
</protein>
<dbReference type="Proteomes" id="UP000799441">
    <property type="component" value="Unassembled WGS sequence"/>
</dbReference>
<proteinExistence type="predicted"/>
<organism evidence="1 2">
    <name type="scientific">Polychaeton citri CBS 116435</name>
    <dbReference type="NCBI Taxonomy" id="1314669"/>
    <lineage>
        <taxon>Eukaryota</taxon>
        <taxon>Fungi</taxon>
        <taxon>Dikarya</taxon>
        <taxon>Ascomycota</taxon>
        <taxon>Pezizomycotina</taxon>
        <taxon>Dothideomycetes</taxon>
        <taxon>Dothideomycetidae</taxon>
        <taxon>Capnodiales</taxon>
        <taxon>Capnodiaceae</taxon>
        <taxon>Polychaeton</taxon>
    </lineage>
</organism>
<evidence type="ECO:0000313" key="2">
    <source>
        <dbReference type="Proteomes" id="UP000799441"/>
    </source>
</evidence>
<sequence length="125" mass="14502">MFNAESRRKPGGLTVFNDADNIKRYLQADAHKIWGWVIYRSTYDSEDDWNEFLSCLRTRIKKNLKRCDGLDMLGSLDHKIFEDRALFDGASTSKIREHFRAWTASASIEEQGAGSVKSQRYQFCI</sequence>
<dbReference type="EMBL" id="MU003789">
    <property type="protein sequence ID" value="KAF2721639.1"/>
    <property type="molecule type" value="Genomic_DNA"/>
</dbReference>
<dbReference type="AlphaFoldDB" id="A0A9P4QB95"/>
<dbReference type="OrthoDB" id="4424523at2759"/>
<keyword evidence="2" id="KW-1185">Reference proteome</keyword>
<gene>
    <name evidence="1" type="ORF">K431DRAFT_223975</name>
</gene>
<evidence type="ECO:0000313" key="1">
    <source>
        <dbReference type="EMBL" id="KAF2721639.1"/>
    </source>
</evidence>